<keyword evidence="7 13" id="KW-0863">Zinc-finger</keyword>
<evidence type="ECO:0000256" key="2">
    <source>
        <dbReference type="ARBA" id="ARBA00004123"/>
    </source>
</evidence>
<dbReference type="EMBL" id="CCBQ010000038">
    <property type="protein sequence ID" value="CDO94617.1"/>
    <property type="molecule type" value="Genomic_DNA"/>
</dbReference>
<keyword evidence="6 13" id="KW-0227">DNA damage</keyword>
<keyword evidence="4 13" id="KW-0808">Transferase</keyword>
<dbReference type="GO" id="GO:0005634">
    <property type="term" value="C:nucleus"/>
    <property type="evidence" value="ECO:0007669"/>
    <property type="project" value="UniProtKB-SubCell"/>
</dbReference>
<accession>A0A0A8L8P9</accession>
<evidence type="ECO:0000256" key="10">
    <source>
        <dbReference type="ARBA" id="ARBA00023172"/>
    </source>
</evidence>
<keyword evidence="12 13" id="KW-0539">Nucleus</keyword>
<dbReference type="Pfam" id="PF07574">
    <property type="entry name" value="SMC_Nse1"/>
    <property type="match status" value="1"/>
</dbReference>
<evidence type="ECO:0000256" key="3">
    <source>
        <dbReference type="ARBA" id="ARBA00010258"/>
    </source>
</evidence>
<comment type="function">
    <text evidence="13">Acts in a DNA repair pathway for removal of UV-induced DNA damage that is distinct from classical nucleotide excision repair and in repair of ionizing radiation damage. Functions in homologous recombination repair of DNA double strand breaks and in recovery of stalled replication forks.</text>
</comment>
<keyword evidence="11 13" id="KW-0234">DNA repair</keyword>
<evidence type="ECO:0000256" key="7">
    <source>
        <dbReference type="ARBA" id="ARBA00022771"/>
    </source>
</evidence>
<evidence type="ECO:0000256" key="12">
    <source>
        <dbReference type="ARBA" id="ARBA00023242"/>
    </source>
</evidence>
<gene>
    <name evidence="15" type="ORF">KLDO_g2876</name>
</gene>
<dbReference type="OrthoDB" id="185455at2759"/>
<evidence type="ECO:0000256" key="5">
    <source>
        <dbReference type="ARBA" id="ARBA00022723"/>
    </source>
</evidence>
<comment type="catalytic activity">
    <reaction evidence="1 13">
        <text>S-ubiquitinyl-[E2 ubiquitin-conjugating enzyme]-L-cysteine + [acceptor protein]-L-lysine = [E2 ubiquitin-conjugating enzyme]-L-cysteine + N(6)-ubiquitinyl-[acceptor protein]-L-lysine.</text>
        <dbReference type="EC" id="2.3.2.27"/>
    </reaction>
</comment>
<dbReference type="Gene3D" id="1.10.10.10">
    <property type="entry name" value="Winged helix-like DNA-binding domain superfamily/Winged helix DNA-binding domain"/>
    <property type="match status" value="1"/>
</dbReference>
<dbReference type="GO" id="GO:0008270">
    <property type="term" value="F:zinc ion binding"/>
    <property type="evidence" value="ECO:0007669"/>
    <property type="project" value="UniProtKB-KW"/>
</dbReference>
<dbReference type="AlphaFoldDB" id="A0A0A8L8P9"/>
<organism evidence="15 16">
    <name type="scientific">Kluyveromyces dobzhanskii CBS 2104</name>
    <dbReference type="NCBI Taxonomy" id="1427455"/>
    <lineage>
        <taxon>Eukaryota</taxon>
        <taxon>Fungi</taxon>
        <taxon>Dikarya</taxon>
        <taxon>Ascomycota</taxon>
        <taxon>Saccharomycotina</taxon>
        <taxon>Saccharomycetes</taxon>
        <taxon>Saccharomycetales</taxon>
        <taxon>Saccharomycetaceae</taxon>
        <taxon>Kluyveromyces</taxon>
    </lineage>
</organism>
<evidence type="ECO:0000256" key="9">
    <source>
        <dbReference type="ARBA" id="ARBA00022833"/>
    </source>
</evidence>
<keyword evidence="10 13" id="KW-0233">DNA recombination</keyword>
<comment type="subunit">
    <text evidence="13">Component of the Smc5-Smc6 complex.</text>
</comment>
<evidence type="ECO:0000256" key="1">
    <source>
        <dbReference type="ARBA" id="ARBA00000900"/>
    </source>
</evidence>
<evidence type="ECO:0000256" key="8">
    <source>
        <dbReference type="ARBA" id="ARBA00022786"/>
    </source>
</evidence>
<comment type="subcellular location">
    <subcellularLocation>
        <location evidence="2 13">Nucleus</location>
    </subcellularLocation>
</comment>
<evidence type="ECO:0000313" key="16">
    <source>
        <dbReference type="Proteomes" id="UP000031516"/>
    </source>
</evidence>
<dbReference type="InterPro" id="IPR014857">
    <property type="entry name" value="Nse1_RING_C4HC3-type"/>
</dbReference>
<evidence type="ECO:0000256" key="4">
    <source>
        <dbReference type="ARBA" id="ARBA00022679"/>
    </source>
</evidence>
<dbReference type="GO" id="GO:0000724">
    <property type="term" value="P:double-strand break repair via homologous recombination"/>
    <property type="evidence" value="ECO:0007669"/>
    <property type="project" value="TreeGrafter"/>
</dbReference>
<dbReference type="InterPro" id="IPR011513">
    <property type="entry name" value="Nse1"/>
</dbReference>
<keyword evidence="16" id="KW-1185">Reference proteome</keyword>
<dbReference type="Pfam" id="PF08746">
    <property type="entry name" value="zf-RING-like"/>
    <property type="match status" value="1"/>
</dbReference>
<dbReference type="GO" id="GO:0030915">
    <property type="term" value="C:Smc5-Smc6 complex"/>
    <property type="evidence" value="ECO:0007669"/>
    <property type="project" value="UniProtKB-UniRule"/>
</dbReference>
<name>A0A0A8L8P9_9SACH</name>
<reference evidence="15 16" key="1">
    <citation type="submission" date="2014-03" db="EMBL/GenBank/DDBJ databases">
        <title>The genome of Kluyveromyces dobzhanskii.</title>
        <authorList>
            <person name="Nystedt B."/>
            <person name="Astrom S."/>
        </authorList>
    </citation>
    <scope>NUCLEOTIDE SEQUENCE [LARGE SCALE GENOMIC DNA]</scope>
    <source>
        <strain evidence="15 16">CBS 2104</strain>
    </source>
</reference>
<feature type="domain" description="Non-structural maintenance of chromosomes element 1 RING C4HC3-type" evidence="14">
    <location>
        <begin position="267"/>
        <end position="308"/>
    </location>
</feature>
<sequence>MAETANEEIATTSCDEQSKSITEQDVRRYLMQFILQCKGVVSENMLLSSYLALEQDSGRLPKGEPVVLAAWKQKLTEHISTLNLHLNPLNYKISMVNHPMGKSYVSRRFTSLITDIVDTNWPRNARFYVYSNLKHDFQLQLATSFSASDIAFLKWAIEKMLTESSYVQRFERDDITSDVVDEVDNVLRGKYGDDEYTGLDTYVSYRIGVGALMTTKEITEARVEELLVELAERRWIYRSPDGKIGLDIKFLIEMKEYLVENFDVPLCVNCKEVVLQGIICLEGREEFNHAFHVGCLEHYVKHVNDKCPGSDKTFQEASAYAIG</sequence>
<dbReference type="Proteomes" id="UP000031516">
    <property type="component" value="Unassembled WGS sequence"/>
</dbReference>
<dbReference type="GO" id="GO:0061630">
    <property type="term" value="F:ubiquitin protein ligase activity"/>
    <property type="evidence" value="ECO:0007669"/>
    <property type="project" value="UniProtKB-EC"/>
</dbReference>
<keyword evidence="8 13" id="KW-0833">Ubl conjugation pathway</keyword>
<keyword evidence="9 13" id="KW-0862">Zinc</keyword>
<dbReference type="InterPro" id="IPR036388">
    <property type="entry name" value="WH-like_DNA-bd_sf"/>
</dbReference>
<comment type="caution">
    <text evidence="15">The sequence shown here is derived from an EMBL/GenBank/DDBJ whole genome shotgun (WGS) entry which is preliminary data.</text>
</comment>
<protein>
    <recommendedName>
        <fullName evidence="13">Non-structural maintenance of chromosomes element 1 homolog</fullName>
        <ecNumber evidence="13">2.3.2.27</ecNumber>
    </recommendedName>
</protein>
<keyword evidence="5 13" id="KW-0479">Metal-binding</keyword>
<dbReference type="EC" id="2.3.2.27" evidence="13"/>
<dbReference type="PANTHER" id="PTHR20973">
    <property type="entry name" value="NON-SMC ELEMENT 1-RELATED"/>
    <property type="match status" value="1"/>
</dbReference>
<proteinExistence type="inferred from homology"/>
<evidence type="ECO:0000256" key="6">
    <source>
        <dbReference type="ARBA" id="ARBA00022763"/>
    </source>
</evidence>
<evidence type="ECO:0000259" key="14">
    <source>
        <dbReference type="Pfam" id="PF08746"/>
    </source>
</evidence>
<evidence type="ECO:0000256" key="11">
    <source>
        <dbReference type="ARBA" id="ARBA00023204"/>
    </source>
</evidence>
<evidence type="ECO:0000256" key="13">
    <source>
        <dbReference type="RuleBase" id="RU368018"/>
    </source>
</evidence>
<comment type="similarity">
    <text evidence="3 13">Belongs to the NSE1 family.</text>
</comment>
<dbReference type="PANTHER" id="PTHR20973:SF0">
    <property type="entry name" value="NON-STRUCTURAL MAINTENANCE OF CHROMOSOMES ELEMENT 1 HOMOLOG"/>
    <property type="match status" value="1"/>
</dbReference>
<evidence type="ECO:0000313" key="15">
    <source>
        <dbReference type="EMBL" id="CDO94617.1"/>
    </source>
</evidence>